<evidence type="ECO:0000256" key="6">
    <source>
        <dbReference type="ARBA" id="ARBA00022692"/>
    </source>
</evidence>
<evidence type="ECO:0000256" key="2">
    <source>
        <dbReference type="ARBA" id="ARBA00004442"/>
    </source>
</evidence>
<dbReference type="InterPro" id="IPR045584">
    <property type="entry name" value="Pilin-like"/>
</dbReference>
<evidence type="ECO:0000256" key="3">
    <source>
        <dbReference type="ARBA" id="ARBA00005848"/>
    </source>
</evidence>
<gene>
    <name evidence="15" type="ORF">NCTC12020_00251</name>
</gene>
<feature type="domain" description="Trimeric autotransporter adhesin YadA-like C-terminal membrane anchor" evidence="13">
    <location>
        <begin position="1217"/>
        <end position="1271"/>
    </location>
</feature>
<dbReference type="InterPro" id="IPR005594">
    <property type="entry name" value="YadA_C"/>
</dbReference>
<evidence type="ECO:0000256" key="12">
    <source>
        <dbReference type="SAM" id="MobiDB-lite"/>
    </source>
</evidence>
<keyword evidence="16" id="KW-1185">Reference proteome</keyword>
<feature type="domain" description="Trimeric autotransporter adhesin YadA-like stalk" evidence="14">
    <location>
        <begin position="417"/>
        <end position="451"/>
    </location>
</feature>
<dbReference type="Pfam" id="PF03895">
    <property type="entry name" value="YadA_anchor"/>
    <property type="match status" value="1"/>
</dbReference>
<keyword evidence="9" id="KW-0472">Membrane</keyword>
<dbReference type="Gene3D" id="2.150.10.10">
    <property type="entry name" value="Serralysin-like metalloprotease, C-terminal"/>
    <property type="match status" value="3"/>
</dbReference>
<dbReference type="Gene3D" id="6.20.50.100">
    <property type="match status" value="2"/>
</dbReference>
<dbReference type="GO" id="GO:0015031">
    <property type="term" value="P:protein transport"/>
    <property type="evidence" value="ECO:0007669"/>
    <property type="project" value="UniProtKB-KW"/>
</dbReference>
<evidence type="ECO:0000256" key="10">
    <source>
        <dbReference type="ARBA" id="ARBA00023237"/>
    </source>
</evidence>
<evidence type="ECO:0000256" key="11">
    <source>
        <dbReference type="SAM" id="Coils"/>
    </source>
</evidence>
<protein>
    <submittedName>
        <fullName evidence="15">YadA-like C-terminal region</fullName>
    </submittedName>
</protein>
<dbReference type="Pfam" id="PF05662">
    <property type="entry name" value="YadA_stalk"/>
    <property type="match status" value="1"/>
</dbReference>
<dbReference type="InterPro" id="IPR008635">
    <property type="entry name" value="Coiled_stalk_dom"/>
</dbReference>
<evidence type="ECO:0000313" key="15">
    <source>
        <dbReference type="EMBL" id="SUP40251.1"/>
    </source>
</evidence>
<evidence type="ECO:0000259" key="13">
    <source>
        <dbReference type="Pfam" id="PF03895"/>
    </source>
</evidence>
<dbReference type="Gene3D" id="3.30.1300.30">
    <property type="entry name" value="GSPII I/J protein-like"/>
    <property type="match status" value="1"/>
</dbReference>
<comment type="similarity">
    <text evidence="3">Belongs to the autotransporter-2 (AT-2) (TC 1.B.40) family.</text>
</comment>
<keyword evidence="6" id="KW-0812">Transmembrane</keyword>
<feature type="region of interest" description="Disordered" evidence="12">
    <location>
        <begin position="66"/>
        <end position="95"/>
    </location>
</feature>
<keyword evidence="4" id="KW-0813">Transport</keyword>
<name>A0A380NG56_9FIRM</name>
<dbReference type="EMBL" id="UHIO01000001">
    <property type="protein sequence ID" value="SUP40251.1"/>
    <property type="molecule type" value="Genomic_DNA"/>
</dbReference>
<keyword evidence="10" id="KW-0998">Cell outer membrane</keyword>
<evidence type="ECO:0000256" key="4">
    <source>
        <dbReference type="ARBA" id="ARBA00022448"/>
    </source>
</evidence>
<sequence>MVATILVGTVGTGLYSANAAGLTGSYVGIGTAPTDATVVKSGTEYNADNLVGKNVLIDYRQTKRMNGEQEQDFSRIPTNDNKNGEGVDGTATANDSRAGVGTTAIGLGTYSTREYSTAVGTYTSAIMGSTSVGSGAFATQYGSAFGRNTYANNKAVAVGEAARAADGIAIGIGASAGQFYKYIQNDGRQNMDSIQYSIAIGPNATAVGGTAIGAKAKTNNLYGVALGQSSSVYYNGVALGVSAQVTREGNGGVALGTYSVANRGAGSIGYMPLVDGVKGEVAADNATLAGYMGLSDTIKNFETTYKTQIEKYNELNKAYNDASSAEAVQKQIMLATKGHDDAAYKAAEAEYKRLSKEAVAATNARNAWTAANKDFTAALAEYESALAPFKATDGAVSVGSTSYVDAKTGQKYQNTRQIINVAAGTEDTDAVNVAQLKEVEKVTADKMSSFTVGDGKKAADGEEAPATLTVDGEKTHFDIVGANDNITTTVDSDGRAIQIGLSNTLDLGKDGSISVGASPVKLDGNGLTIKDGPSMTNNGIDAGNKTITNVKSDIAEKDGADYLAKLENANTANPNSAVNVSDLQSTADTLNNKITQTGNDITTINTNIGKLQDGFKVSAGSVTSDVKLGGDTVPTITFTGDSNLTAELDATTNTVQYKINKDNLATTLGDTFTKIDASNLQGDTTNINNWKTVLGVTDEQLGQASAWKLQANGKNETTISKDTVVNFVNGTGTEISKTDNTITVGLDETTNTKINNITNVTGDVTKLKAGFDIKAGTTTSNIALGGDKPTITFAGDSNLTAELDATTNTVQYKINKDNLATTLGDTFTKIDASNLQGDTTNINNWKTVLGVTDEQLGQASAWKLQANGKNETTISKDTVVNFVNGTGTEVTKEGNTIKVGLDEATNTKINNISNVVNKDGKLNIVGDSDTGVKVEQVDPNDATQGVKVSLDDKISVGGEDGVVIGKQKVTPKTADGTGELAEKEGKYITGLENTSWNPEVNGIVEDRAATEGQLRDVANKINEVGESIGNGDRKFAGDSGTATAKLGSEISMTGGADTAKLTNGNIGVVANGSNLSIQLSQDLTGLNSITTKELTSEKATIGDLNVNNSFTVGKGDNQTVINNDGISIKGKDGKDGVSISGEGIDMGGKTITNVGEATNPGDAISKGQFDRELSEVVGSVNDGMGQMNNRMNKLDNRMNKVGAGAAALAGLHPLEFNPDDKFSAAVAMGSYKGQGAAALGGFYRPNADTMFSVSSTLGDETMFNIGLSLKFGDKGDDIYRNPNDTSFRALTNEVASLKEENKALNDKMVEKEKSFEATNKALNDKVTAQQVELEQQRALIQQLMAKVGM</sequence>
<keyword evidence="8" id="KW-0653">Protein transport</keyword>
<evidence type="ECO:0000313" key="16">
    <source>
        <dbReference type="Proteomes" id="UP000255367"/>
    </source>
</evidence>
<dbReference type="SUPFAM" id="SSF54523">
    <property type="entry name" value="Pili subunits"/>
    <property type="match status" value="1"/>
</dbReference>
<dbReference type="Proteomes" id="UP000255367">
    <property type="component" value="Unassembled WGS sequence"/>
</dbReference>
<dbReference type="InterPro" id="IPR011049">
    <property type="entry name" value="Serralysin-like_metalloprot_C"/>
</dbReference>
<dbReference type="SUPFAM" id="SSF101967">
    <property type="entry name" value="Adhesin YadA, collagen-binding domain"/>
    <property type="match status" value="1"/>
</dbReference>
<evidence type="ECO:0000256" key="5">
    <source>
        <dbReference type="ARBA" id="ARBA00022452"/>
    </source>
</evidence>
<organism evidence="15 16">
    <name type="scientific">Veillonella criceti</name>
    <dbReference type="NCBI Taxonomy" id="103891"/>
    <lineage>
        <taxon>Bacteria</taxon>
        <taxon>Bacillati</taxon>
        <taxon>Bacillota</taxon>
        <taxon>Negativicutes</taxon>
        <taxon>Veillonellales</taxon>
        <taxon>Veillonellaceae</taxon>
        <taxon>Veillonella</taxon>
    </lineage>
</organism>
<dbReference type="GO" id="GO:0009986">
    <property type="term" value="C:cell surface"/>
    <property type="evidence" value="ECO:0007669"/>
    <property type="project" value="UniProtKB-SubCell"/>
</dbReference>
<keyword evidence="7" id="KW-0732">Signal</keyword>
<feature type="coiled-coil region" evidence="11">
    <location>
        <begin position="1287"/>
        <end position="1346"/>
    </location>
</feature>
<reference evidence="15 16" key="1">
    <citation type="submission" date="2018-06" db="EMBL/GenBank/DDBJ databases">
        <authorList>
            <consortium name="Pathogen Informatics"/>
            <person name="Doyle S."/>
        </authorList>
    </citation>
    <scope>NUCLEOTIDE SEQUENCE [LARGE SCALE GENOMIC DNA]</scope>
    <source>
        <strain evidence="15 16">NCTC12020</strain>
    </source>
</reference>
<comment type="subcellular location">
    <subcellularLocation>
        <location evidence="2">Cell outer membrane</location>
    </subcellularLocation>
    <subcellularLocation>
        <location evidence="1">Cell surface</location>
    </subcellularLocation>
</comment>
<evidence type="ECO:0000256" key="9">
    <source>
        <dbReference type="ARBA" id="ARBA00023136"/>
    </source>
</evidence>
<keyword evidence="5" id="KW-1134">Transmembrane beta strand</keyword>
<dbReference type="Gene3D" id="2.20.70.140">
    <property type="match status" value="2"/>
</dbReference>
<evidence type="ECO:0000256" key="1">
    <source>
        <dbReference type="ARBA" id="ARBA00004241"/>
    </source>
</evidence>
<evidence type="ECO:0000256" key="7">
    <source>
        <dbReference type="ARBA" id="ARBA00022729"/>
    </source>
</evidence>
<keyword evidence="11" id="KW-0175">Coiled coil</keyword>
<dbReference type="OrthoDB" id="1631507at2"/>
<evidence type="ECO:0000256" key="8">
    <source>
        <dbReference type="ARBA" id="ARBA00022927"/>
    </source>
</evidence>
<proteinExistence type="inferred from homology"/>
<accession>A0A380NG56</accession>
<dbReference type="GO" id="GO:0009279">
    <property type="term" value="C:cell outer membrane"/>
    <property type="evidence" value="ECO:0007669"/>
    <property type="project" value="UniProtKB-SubCell"/>
</dbReference>
<evidence type="ECO:0000259" key="14">
    <source>
        <dbReference type="Pfam" id="PF05662"/>
    </source>
</evidence>
<dbReference type="RefSeq" id="WP_115309516.1">
    <property type="nucleotide sequence ID" value="NZ_UHIO01000001.1"/>
</dbReference>